<keyword evidence="3" id="KW-1185">Reference proteome</keyword>
<gene>
    <name evidence="2" type="ORF">Acr_23g0007690</name>
</gene>
<comment type="caution">
    <text evidence="2">The sequence shown here is derived from an EMBL/GenBank/DDBJ whole genome shotgun (WGS) entry which is preliminary data.</text>
</comment>
<dbReference type="AlphaFoldDB" id="A0A7J0GP09"/>
<evidence type="ECO:0000256" key="1">
    <source>
        <dbReference type="SAM" id="MobiDB-lite"/>
    </source>
</evidence>
<evidence type="ECO:0000313" key="2">
    <source>
        <dbReference type="EMBL" id="GFZ12384.1"/>
    </source>
</evidence>
<dbReference type="EMBL" id="BJWL01000023">
    <property type="protein sequence ID" value="GFZ12384.1"/>
    <property type="molecule type" value="Genomic_DNA"/>
</dbReference>
<feature type="region of interest" description="Disordered" evidence="1">
    <location>
        <begin position="1"/>
        <end position="38"/>
    </location>
</feature>
<dbReference type="OrthoDB" id="760263at2759"/>
<name>A0A7J0GP09_9ERIC</name>
<sequence>MSSSSSQNGDGGNRRGRGRGRDFEGPSSSRRRAGSDNWPEPIVEALASHVAIDAARSFGRLVAAPPLCNLFQRENWMNLEVNP</sequence>
<evidence type="ECO:0000313" key="3">
    <source>
        <dbReference type="Proteomes" id="UP000585474"/>
    </source>
</evidence>
<organism evidence="2 3">
    <name type="scientific">Actinidia rufa</name>
    <dbReference type="NCBI Taxonomy" id="165716"/>
    <lineage>
        <taxon>Eukaryota</taxon>
        <taxon>Viridiplantae</taxon>
        <taxon>Streptophyta</taxon>
        <taxon>Embryophyta</taxon>
        <taxon>Tracheophyta</taxon>
        <taxon>Spermatophyta</taxon>
        <taxon>Magnoliopsida</taxon>
        <taxon>eudicotyledons</taxon>
        <taxon>Gunneridae</taxon>
        <taxon>Pentapetalae</taxon>
        <taxon>asterids</taxon>
        <taxon>Ericales</taxon>
        <taxon>Actinidiaceae</taxon>
        <taxon>Actinidia</taxon>
    </lineage>
</organism>
<reference evidence="2 3" key="1">
    <citation type="submission" date="2019-07" db="EMBL/GenBank/DDBJ databases">
        <title>De Novo Assembly of kiwifruit Actinidia rufa.</title>
        <authorList>
            <person name="Sugita-Konishi S."/>
            <person name="Sato K."/>
            <person name="Mori E."/>
            <person name="Abe Y."/>
            <person name="Kisaki G."/>
            <person name="Hamano K."/>
            <person name="Suezawa K."/>
            <person name="Otani M."/>
            <person name="Fukuda T."/>
            <person name="Manabe T."/>
            <person name="Gomi K."/>
            <person name="Tabuchi M."/>
            <person name="Akimitsu K."/>
            <person name="Kataoka I."/>
        </authorList>
    </citation>
    <scope>NUCLEOTIDE SEQUENCE [LARGE SCALE GENOMIC DNA]</scope>
    <source>
        <strain evidence="3">cv. Fuchu</strain>
    </source>
</reference>
<dbReference type="Proteomes" id="UP000585474">
    <property type="component" value="Unassembled WGS sequence"/>
</dbReference>
<proteinExistence type="predicted"/>
<accession>A0A7J0GP09</accession>
<protein>
    <submittedName>
        <fullName evidence="2">Uncharacterized protein</fullName>
    </submittedName>
</protein>